<dbReference type="EMBL" id="RZIJ01000001">
    <property type="protein sequence ID" value="RUQ76155.1"/>
    <property type="molecule type" value="Genomic_DNA"/>
</dbReference>
<dbReference type="PANTHER" id="PTHR32089:SF112">
    <property type="entry name" value="LYSOZYME-LIKE PROTEIN-RELATED"/>
    <property type="match status" value="1"/>
</dbReference>
<keyword evidence="6" id="KW-0812">Transmembrane</keyword>
<comment type="caution">
    <text evidence="10">The sequence shown here is derived from an EMBL/GenBank/DDBJ whole genome shotgun (WGS) entry which is preliminary data.</text>
</comment>
<proteinExistence type="inferred from homology"/>
<feature type="domain" description="Methyl-accepting transducer" evidence="7">
    <location>
        <begin position="262"/>
        <end position="498"/>
    </location>
</feature>
<dbReference type="PRINTS" id="PR00260">
    <property type="entry name" value="CHEMTRNSDUCR"/>
</dbReference>
<evidence type="ECO:0000256" key="3">
    <source>
        <dbReference type="ARBA" id="ARBA00023224"/>
    </source>
</evidence>
<name>A0A3S0V9F0_9PROT</name>
<accession>A0A3S0V9F0</accession>
<keyword evidence="6" id="KW-0472">Membrane</keyword>
<dbReference type="InterPro" id="IPR004089">
    <property type="entry name" value="MCPsignal_dom"/>
</dbReference>
<evidence type="ECO:0000256" key="6">
    <source>
        <dbReference type="SAM" id="Phobius"/>
    </source>
</evidence>
<dbReference type="Gene3D" id="6.10.340.10">
    <property type="match status" value="1"/>
</dbReference>
<dbReference type="CDD" id="cd06225">
    <property type="entry name" value="HAMP"/>
    <property type="match status" value="1"/>
</dbReference>
<dbReference type="GO" id="GO:0005886">
    <property type="term" value="C:plasma membrane"/>
    <property type="evidence" value="ECO:0007669"/>
    <property type="project" value="UniProtKB-SubCell"/>
</dbReference>
<dbReference type="SMART" id="SM00304">
    <property type="entry name" value="HAMP"/>
    <property type="match status" value="1"/>
</dbReference>
<evidence type="ECO:0000256" key="2">
    <source>
        <dbReference type="ARBA" id="ARBA00022519"/>
    </source>
</evidence>
<dbReference type="InterPro" id="IPR004090">
    <property type="entry name" value="Chemotax_Me-accpt_rcpt"/>
</dbReference>
<feature type="domain" description="T-SNARE coiled-coil homology" evidence="8">
    <location>
        <begin position="414"/>
        <end position="476"/>
    </location>
</feature>
<evidence type="ECO:0000259" key="8">
    <source>
        <dbReference type="PROSITE" id="PS50192"/>
    </source>
</evidence>
<dbReference type="SMART" id="SM00283">
    <property type="entry name" value="MA"/>
    <property type="match status" value="1"/>
</dbReference>
<dbReference type="InterPro" id="IPR003660">
    <property type="entry name" value="HAMP_dom"/>
</dbReference>
<dbReference type="AlphaFoldDB" id="A0A3S0V9F0"/>
<organism evidence="10 11">
    <name type="scientific">Azospirillum doebereinerae</name>
    <dbReference type="NCBI Taxonomy" id="92933"/>
    <lineage>
        <taxon>Bacteria</taxon>
        <taxon>Pseudomonadati</taxon>
        <taxon>Pseudomonadota</taxon>
        <taxon>Alphaproteobacteria</taxon>
        <taxon>Rhodospirillales</taxon>
        <taxon>Azospirillaceae</taxon>
        <taxon>Azospirillum</taxon>
    </lineage>
</organism>
<sequence length="518" mass="54425">MLTEIVGEMQAAGHQESVAAVAAAQDHLLRGQLYVYKFLTTNEASEMMLSAIELDALREPLERLERLETEAPQLLEKLHAIEADVATYTVATVTLEKVVAQRIADTKAMAENRQLIQDTIAAIRSSQEQAMAGSHAAAMEDVVSTRQTMIAISLISLAIGAAISLALTRGITRPVNAMTDAMGRLAGGDTTVEVPAHGRRDEIGAMAAAVVVFKANAIERLRIEAEQDAERTVKERRTAEMDRLVKGFDATVSRVLGNVASSATELSHTAGSMATLAERTNLQSTASAAAAEQTTANVQTVAAATEEMAASIQEIGRQISQSTAITTQATRQAQETTEQVRGLALATDRIGEVVKLIQDIASQTNLLALNATIEAARAGEAGKGFAVVASEVKQLANQTAKATEEIAQHIAGVQGATQATVSAIDGIGQTITTINQITSTIAAAVEEQNATTGEIARNVQQAAQGTQDVSTNVAQVNQAATQTGTAAAQVLDASNALSRQAETLRHEVETFLADVRAA</sequence>
<comment type="subcellular location">
    <subcellularLocation>
        <location evidence="1">Cell inner membrane</location>
        <topology evidence="1">Multi-pass membrane protein</topology>
    </subcellularLocation>
</comment>
<gene>
    <name evidence="10" type="ORF">EJ913_02545</name>
</gene>
<keyword evidence="2" id="KW-1003">Cell membrane</keyword>
<dbReference type="InterPro" id="IPR000727">
    <property type="entry name" value="T_SNARE_dom"/>
</dbReference>
<evidence type="ECO:0000256" key="1">
    <source>
        <dbReference type="ARBA" id="ARBA00004429"/>
    </source>
</evidence>
<evidence type="ECO:0000259" key="7">
    <source>
        <dbReference type="PROSITE" id="PS50111"/>
    </source>
</evidence>
<evidence type="ECO:0000256" key="5">
    <source>
        <dbReference type="PROSITE-ProRule" id="PRU00284"/>
    </source>
</evidence>
<dbReference type="GO" id="GO:0007165">
    <property type="term" value="P:signal transduction"/>
    <property type="evidence" value="ECO:0007669"/>
    <property type="project" value="UniProtKB-KW"/>
</dbReference>
<reference evidence="10 11" key="1">
    <citation type="submission" date="2018-12" db="EMBL/GenBank/DDBJ databases">
        <authorList>
            <person name="Yang Y."/>
        </authorList>
    </citation>
    <scope>NUCLEOTIDE SEQUENCE [LARGE SCALE GENOMIC DNA]</scope>
    <source>
        <strain evidence="10 11">GSF71</strain>
    </source>
</reference>
<dbReference type="PROSITE" id="PS50885">
    <property type="entry name" value="HAMP"/>
    <property type="match status" value="1"/>
</dbReference>
<feature type="transmembrane region" description="Helical" evidence="6">
    <location>
        <begin position="149"/>
        <end position="168"/>
    </location>
</feature>
<dbReference type="PANTHER" id="PTHR32089">
    <property type="entry name" value="METHYL-ACCEPTING CHEMOTAXIS PROTEIN MCPB"/>
    <property type="match status" value="1"/>
</dbReference>
<dbReference type="SUPFAM" id="SSF58104">
    <property type="entry name" value="Methyl-accepting chemotaxis protein (MCP) signaling domain"/>
    <property type="match status" value="1"/>
</dbReference>
<keyword evidence="3 5" id="KW-0807">Transducer</keyword>
<dbReference type="Pfam" id="PF00015">
    <property type="entry name" value="MCPsignal"/>
    <property type="match status" value="1"/>
</dbReference>
<keyword evidence="6" id="KW-1133">Transmembrane helix</keyword>
<protein>
    <submittedName>
        <fullName evidence="10">Methyl-accepting chemotaxis protein</fullName>
    </submittedName>
</protein>
<dbReference type="Proteomes" id="UP000280346">
    <property type="component" value="Unassembled WGS sequence"/>
</dbReference>
<evidence type="ECO:0000313" key="11">
    <source>
        <dbReference type="Proteomes" id="UP000280346"/>
    </source>
</evidence>
<dbReference type="SUPFAM" id="SSF158472">
    <property type="entry name" value="HAMP domain-like"/>
    <property type="match status" value="1"/>
</dbReference>
<evidence type="ECO:0000259" key="9">
    <source>
        <dbReference type="PROSITE" id="PS50885"/>
    </source>
</evidence>
<comment type="similarity">
    <text evidence="4">Belongs to the methyl-accepting chemotaxis (MCP) protein family.</text>
</comment>
<dbReference type="PROSITE" id="PS50192">
    <property type="entry name" value="T_SNARE"/>
    <property type="match status" value="1"/>
</dbReference>
<keyword evidence="2" id="KW-0997">Cell inner membrane</keyword>
<dbReference type="GO" id="GO:0004888">
    <property type="term" value="F:transmembrane signaling receptor activity"/>
    <property type="evidence" value="ECO:0007669"/>
    <property type="project" value="InterPro"/>
</dbReference>
<dbReference type="Gene3D" id="1.10.287.950">
    <property type="entry name" value="Methyl-accepting chemotaxis protein"/>
    <property type="match status" value="1"/>
</dbReference>
<dbReference type="Pfam" id="PF00672">
    <property type="entry name" value="HAMP"/>
    <property type="match status" value="1"/>
</dbReference>
<feature type="domain" description="HAMP" evidence="9">
    <location>
        <begin position="169"/>
        <end position="222"/>
    </location>
</feature>
<evidence type="ECO:0000256" key="4">
    <source>
        <dbReference type="ARBA" id="ARBA00029447"/>
    </source>
</evidence>
<keyword evidence="11" id="KW-1185">Reference proteome</keyword>
<dbReference type="PROSITE" id="PS50111">
    <property type="entry name" value="CHEMOTAXIS_TRANSDUC_2"/>
    <property type="match status" value="1"/>
</dbReference>
<dbReference type="GO" id="GO:0006935">
    <property type="term" value="P:chemotaxis"/>
    <property type="evidence" value="ECO:0007669"/>
    <property type="project" value="InterPro"/>
</dbReference>
<evidence type="ECO:0000313" key="10">
    <source>
        <dbReference type="EMBL" id="RUQ76155.1"/>
    </source>
</evidence>